<dbReference type="Pfam" id="PF00805">
    <property type="entry name" value="Pentapeptide"/>
    <property type="match status" value="1"/>
</dbReference>
<dbReference type="PANTHER" id="PTHR14136">
    <property type="entry name" value="BTB_POZ DOMAIN-CONTAINING PROTEIN KCTD9"/>
    <property type="match status" value="1"/>
</dbReference>
<reference evidence="2" key="2">
    <citation type="journal article" date="2022" name="Microbiol. Resour. Announc.">
        <title>Metagenome Sequencing to Explore Phylogenomics of Terrestrial Cyanobacteria.</title>
        <authorList>
            <person name="Ward R.D."/>
            <person name="Stajich J.E."/>
            <person name="Johansen J.R."/>
            <person name="Huntemann M."/>
            <person name="Clum A."/>
            <person name="Foster B."/>
            <person name="Foster B."/>
            <person name="Roux S."/>
            <person name="Palaniappan K."/>
            <person name="Varghese N."/>
            <person name="Mukherjee S."/>
            <person name="Reddy T.B.K."/>
            <person name="Daum C."/>
            <person name="Copeland A."/>
            <person name="Chen I.A."/>
            <person name="Ivanova N.N."/>
            <person name="Kyrpides N.C."/>
            <person name="Shapiro N."/>
            <person name="Eloe-Fadrosh E.A."/>
            <person name="Pietrasiak N."/>
        </authorList>
    </citation>
    <scope>NUCLEOTIDE SEQUENCE</scope>
    <source>
        <strain evidence="2">JT2-VF2</strain>
    </source>
</reference>
<dbReference type="EMBL" id="JAHHHN010000001">
    <property type="protein sequence ID" value="MBW4559837.1"/>
    <property type="molecule type" value="Genomic_DNA"/>
</dbReference>
<evidence type="ECO:0000313" key="2">
    <source>
        <dbReference type="EMBL" id="MBW4559837.1"/>
    </source>
</evidence>
<proteinExistence type="predicted"/>
<sequence length="666" mass="74684">MQSNRLPYRIKQGQNIKGWRIFQESLQPELHNLIAGQTILIKLCLLFTILILSSISGIVSSFFGSWYFFYISLPNEPGKIELFSMFIIIIAWIFTSIRQGIAQGLKVAIEFFLITLIVTDVLALLNLLPTITIRISPLVDHSIQHLAACLVGMIFTIFIFLTGSFAIAVISTSFAKNQSNHFRIGAAVFIIIIAVIATVVLYLSGGVDSKVEEQSLFVRIASILGGIFSGFCFGIISLIATKFSNKYSGHFEFLHSWAIAVGSWGGTSFYNLDLSDIDFTGSQLANTDFRAKNFYRTCLKEVKGLDKARIDNRYLDLTNYKVQKLLTDGVCKDINFSRINLQGAYLQNADMRHFKLIETNLKGANLQDADLRGSILIRTQLTGADFTGANLTGICIQDWNINSQTCFAKVKCDYYYRKLDNKGEPIEQYPIGRNFEEGEFEALFQEVEEAVELVFKEGVNWRALSFTFRKFQLEDDGLGLELKGVEQRGDLWVVKVTHKQGVLRQDVEQRVGEIYDMMKGLMAVKEPQINKLLDIAADQAGALKESSKRPFGNSFFITGSTITNLAGSGEINYDEAASKIRSFVANSSEPIQSLHLVKSLLEQFQRQSVATSSNEQIELIKQVILTEARKDKFFKQFFVQQGQQIANAMPESAIASAIREAHSQLI</sequence>
<dbReference type="PANTHER" id="PTHR14136:SF17">
    <property type="entry name" value="BTB_POZ DOMAIN-CONTAINING PROTEIN KCTD9"/>
    <property type="match status" value="1"/>
</dbReference>
<keyword evidence="1" id="KW-0472">Membrane</keyword>
<feature type="transmembrane region" description="Helical" evidence="1">
    <location>
        <begin position="109"/>
        <end position="131"/>
    </location>
</feature>
<dbReference type="SUPFAM" id="SSF141571">
    <property type="entry name" value="Pentapeptide repeat-like"/>
    <property type="match status" value="1"/>
</dbReference>
<dbReference type="Gene3D" id="2.160.20.80">
    <property type="entry name" value="E3 ubiquitin-protein ligase SopA"/>
    <property type="match status" value="1"/>
</dbReference>
<gene>
    <name evidence="2" type="ORF">KME32_01560</name>
</gene>
<evidence type="ECO:0000256" key="1">
    <source>
        <dbReference type="SAM" id="Phobius"/>
    </source>
</evidence>
<feature type="transmembrane region" description="Helical" evidence="1">
    <location>
        <begin position="80"/>
        <end position="97"/>
    </location>
</feature>
<protein>
    <submittedName>
        <fullName evidence="2">Pentapeptide repeat-containing protein</fullName>
    </submittedName>
</protein>
<feature type="transmembrane region" description="Helical" evidence="1">
    <location>
        <begin position="143"/>
        <end position="170"/>
    </location>
</feature>
<feature type="transmembrane region" description="Helical" evidence="1">
    <location>
        <begin position="43"/>
        <end position="68"/>
    </location>
</feature>
<keyword evidence="1" id="KW-1133">Transmembrane helix</keyword>
<keyword evidence="1" id="KW-0812">Transmembrane</keyword>
<dbReference type="InterPro" id="IPR001646">
    <property type="entry name" value="5peptide_repeat"/>
</dbReference>
<evidence type="ECO:0000313" key="3">
    <source>
        <dbReference type="Proteomes" id="UP000715781"/>
    </source>
</evidence>
<dbReference type="Proteomes" id="UP000715781">
    <property type="component" value="Unassembled WGS sequence"/>
</dbReference>
<dbReference type="InterPro" id="IPR051082">
    <property type="entry name" value="Pentapeptide-BTB/POZ_domain"/>
</dbReference>
<reference evidence="2" key="1">
    <citation type="submission" date="2021-05" db="EMBL/GenBank/DDBJ databases">
        <authorList>
            <person name="Pietrasiak N."/>
            <person name="Ward R."/>
            <person name="Stajich J.E."/>
            <person name="Kurbessoian T."/>
        </authorList>
    </citation>
    <scope>NUCLEOTIDE SEQUENCE</scope>
    <source>
        <strain evidence="2">JT2-VF2</strain>
    </source>
</reference>
<organism evidence="2 3">
    <name type="scientific">Mojavia pulchra JT2-VF2</name>
    <dbReference type="NCBI Taxonomy" id="287848"/>
    <lineage>
        <taxon>Bacteria</taxon>
        <taxon>Bacillati</taxon>
        <taxon>Cyanobacteriota</taxon>
        <taxon>Cyanophyceae</taxon>
        <taxon>Nostocales</taxon>
        <taxon>Nostocaceae</taxon>
    </lineage>
</organism>
<name>A0A951PU02_9NOST</name>
<feature type="transmembrane region" description="Helical" evidence="1">
    <location>
        <begin position="182"/>
        <end position="204"/>
    </location>
</feature>
<comment type="caution">
    <text evidence="2">The sequence shown here is derived from an EMBL/GenBank/DDBJ whole genome shotgun (WGS) entry which is preliminary data.</text>
</comment>
<accession>A0A951PU02</accession>
<dbReference type="AlphaFoldDB" id="A0A951PU02"/>
<feature type="transmembrane region" description="Helical" evidence="1">
    <location>
        <begin position="216"/>
        <end position="240"/>
    </location>
</feature>